<protein>
    <recommendedName>
        <fullName evidence="3">Integrase</fullName>
    </recommendedName>
</protein>
<proteinExistence type="predicted"/>
<dbReference type="RefSeq" id="WP_344258708.1">
    <property type="nucleotide sequence ID" value="NZ_BAAAMJ010000008.1"/>
</dbReference>
<evidence type="ECO:0008006" key="3">
    <source>
        <dbReference type="Google" id="ProtNLM"/>
    </source>
</evidence>
<organism evidence="1 2">
    <name type="scientific">Streptomyces sodiiphilus</name>
    <dbReference type="NCBI Taxonomy" id="226217"/>
    <lineage>
        <taxon>Bacteria</taxon>
        <taxon>Bacillati</taxon>
        <taxon>Actinomycetota</taxon>
        <taxon>Actinomycetes</taxon>
        <taxon>Kitasatosporales</taxon>
        <taxon>Streptomycetaceae</taxon>
        <taxon>Streptomyces</taxon>
    </lineage>
</organism>
<sequence>MAGYTEDRWLKKRPDKVTGKRERTAIYGTGKRYRVKGIPGIQDRSFETS</sequence>
<name>A0ABN2NTS8_9ACTN</name>
<accession>A0ABN2NTS8</accession>
<reference evidence="1 2" key="1">
    <citation type="journal article" date="2019" name="Int. J. Syst. Evol. Microbiol.">
        <title>The Global Catalogue of Microorganisms (GCM) 10K type strain sequencing project: providing services to taxonomists for standard genome sequencing and annotation.</title>
        <authorList>
            <consortium name="The Broad Institute Genomics Platform"/>
            <consortium name="The Broad Institute Genome Sequencing Center for Infectious Disease"/>
            <person name="Wu L."/>
            <person name="Ma J."/>
        </authorList>
    </citation>
    <scope>NUCLEOTIDE SEQUENCE [LARGE SCALE GENOMIC DNA]</scope>
    <source>
        <strain evidence="1 2">JCM 13581</strain>
    </source>
</reference>
<keyword evidence="2" id="KW-1185">Reference proteome</keyword>
<gene>
    <name evidence="1" type="ORF">GCM10009716_06750</name>
</gene>
<evidence type="ECO:0000313" key="1">
    <source>
        <dbReference type="EMBL" id="GAA1899625.1"/>
    </source>
</evidence>
<dbReference type="Proteomes" id="UP001501303">
    <property type="component" value="Unassembled WGS sequence"/>
</dbReference>
<dbReference type="EMBL" id="BAAAMJ010000008">
    <property type="protein sequence ID" value="GAA1899625.1"/>
    <property type="molecule type" value="Genomic_DNA"/>
</dbReference>
<comment type="caution">
    <text evidence="1">The sequence shown here is derived from an EMBL/GenBank/DDBJ whole genome shotgun (WGS) entry which is preliminary data.</text>
</comment>
<evidence type="ECO:0000313" key="2">
    <source>
        <dbReference type="Proteomes" id="UP001501303"/>
    </source>
</evidence>